<dbReference type="InterPro" id="IPR012547">
    <property type="entry name" value="PDDEXK_9"/>
</dbReference>
<organism evidence="2 3">
    <name type="scientific">Phoenicibacter congonensis</name>
    <dbReference type="NCBI Taxonomy" id="1944646"/>
    <lineage>
        <taxon>Bacteria</taxon>
        <taxon>Bacillati</taxon>
        <taxon>Actinomycetota</taxon>
        <taxon>Coriobacteriia</taxon>
        <taxon>Eggerthellales</taxon>
        <taxon>Eggerthellaceae</taxon>
        <taxon>Phoenicibacter</taxon>
    </lineage>
</organism>
<feature type="domain" description="AAA-ATPase-like" evidence="1">
    <location>
        <begin position="7"/>
        <end position="229"/>
    </location>
</feature>
<dbReference type="Pfam" id="PF09820">
    <property type="entry name" value="AAA-ATPase_like"/>
    <property type="match status" value="1"/>
</dbReference>
<comment type="caution">
    <text evidence="2">The sequence shown here is derived from an EMBL/GenBank/DDBJ whole genome shotgun (WGS) entry which is preliminary data.</text>
</comment>
<keyword evidence="3" id="KW-1185">Reference proteome</keyword>
<gene>
    <name evidence="2" type="ORF">Q3982_07310</name>
</gene>
<dbReference type="EMBL" id="JAUMVS010000180">
    <property type="protein sequence ID" value="MDO4842465.1"/>
    <property type="molecule type" value="Genomic_DNA"/>
</dbReference>
<reference evidence="2" key="1">
    <citation type="submission" date="2023-07" db="EMBL/GenBank/DDBJ databases">
        <title>Between Cages and Wild: Unraveling the Impact of Captivity on Animal Microbiomes and Antimicrobial Resistance.</title>
        <authorList>
            <person name="Schmartz G.P."/>
            <person name="Rehner J."/>
            <person name="Schuff M.J."/>
            <person name="Becker S.L."/>
            <person name="Kravczyk M."/>
            <person name="Gurevich A."/>
            <person name="Francke R."/>
            <person name="Mueller R."/>
            <person name="Keller V."/>
            <person name="Keller A."/>
        </authorList>
    </citation>
    <scope>NUCLEOTIDE SEQUENCE</scope>
    <source>
        <strain evidence="2">S12M_St_49</strain>
    </source>
</reference>
<dbReference type="Proteomes" id="UP001168575">
    <property type="component" value="Unassembled WGS sequence"/>
</dbReference>
<evidence type="ECO:0000259" key="1">
    <source>
        <dbReference type="Pfam" id="PF09820"/>
    </source>
</evidence>
<evidence type="ECO:0000313" key="3">
    <source>
        <dbReference type="Proteomes" id="UP001168575"/>
    </source>
</evidence>
<name>A0AA43RL05_9ACTN</name>
<sequence>MARTISIGAQGFADIREHNDFYVDKTGFISQWWNSSDPATLICRPRRFGKTLNMSMLECFFSSAYAGRHDLFEGLAVWNDTELRCEQGAWPVVALSFAGAKGATLEDISLRIRERIAQAWRSHAETLDSSLLPENEADVLTGRTTYVSIESAPSSLLRLCEHLYQATGKRAIILLDEYDTPMQEAWMGGFWSELTEFVRSLFNNTFKTNPFLERAVLTGVTRISRESIFSDLNNLAVVTTTTEQYEDCFGFTEQETFAAMDEMGLTEREQVKEWYDGFSFGHITDIYNPWSITNYLKYGTAQPYWANTSSNALASKLVREGDSQIKEDFERLLQGGTVSKVLDEQVAFGELGGKPGAVWALLLANGYLKVMSRQTIDQGGAYELALTNREVTLSFDTMVKGWFEQSASYYNGFIQALLTGDLDAMNGYMNDVALDTFSLFDSGIRPAEREPERFYHGFVLGLLVELRGRYVITSNRESGYGRYDVMLEPLDSKRDDAIIVEFKVFNPRHEKNLDETVAAAKAQIAERRYAAGLEARGIPQDRIRTYGFAFKGKQVLIG</sequence>
<evidence type="ECO:0000313" key="2">
    <source>
        <dbReference type="EMBL" id="MDO4842465.1"/>
    </source>
</evidence>
<dbReference type="Pfam" id="PF08011">
    <property type="entry name" value="PDDEXK_9"/>
    <property type="match status" value="1"/>
</dbReference>
<protein>
    <submittedName>
        <fullName evidence="2">AAA family ATPase</fullName>
    </submittedName>
</protein>
<dbReference type="AlphaFoldDB" id="A0AA43RL05"/>
<dbReference type="PANTHER" id="PTHR34825:SF1">
    <property type="entry name" value="AAA-ATPASE-LIKE DOMAIN-CONTAINING PROTEIN"/>
    <property type="match status" value="1"/>
</dbReference>
<dbReference type="PANTHER" id="PTHR34825">
    <property type="entry name" value="CONSERVED PROTEIN, WITH A WEAK D-GALACTARATE DEHYDRATASE/ALTRONATE HYDROLASE DOMAIN"/>
    <property type="match status" value="1"/>
</dbReference>
<accession>A0AA43RL05</accession>
<dbReference type="InterPro" id="IPR018631">
    <property type="entry name" value="AAA-ATPase-like_dom"/>
</dbReference>
<proteinExistence type="predicted"/>